<organism evidence="1">
    <name type="scientific">Rhizophora mucronata</name>
    <name type="common">Asiatic mangrove</name>
    <dbReference type="NCBI Taxonomy" id="61149"/>
    <lineage>
        <taxon>Eukaryota</taxon>
        <taxon>Viridiplantae</taxon>
        <taxon>Streptophyta</taxon>
        <taxon>Embryophyta</taxon>
        <taxon>Tracheophyta</taxon>
        <taxon>Spermatophyta</taxon>
        <taxon>Magnoliopsida</taxon>
        <taxon>eudicotyledons</taxon>
        <taxon>Gunneridae</taxon>
        <taxon>Pentapetalae</taxon>
        <taxon>rosids</taxon>
        <taxon>fabids</taxon>
        <taxon>Malpighiales</taxon>
        <taxon>Rhizophoraceae</taxon>
        <taxon>Rhizophora</taxon>
    </lineage>
</organism>
<reference evidence="1" key="1">
    <citation type="submission" date="2018-02" db="EMBL/GenBank/DDBJ databases">
        <title>Rhizophora mucronata_Transcriptome.</title>
        <authorList>
            <person name="Meera S.P."/>
            <person name="Sreeshan A."/>
            <person name="Augustine A."/>
        </authorList>
    </citation>
    <scope>NUCLEOTIDE SEQUENCE</scope>
    <source>
        <tissue evidence="1">Leaf</tissue>
    </source>
</reference>
<proteinExistence type="predicted"/>
<evidence type="ECO:0000313" key="1">
    <source>
        <dbReference type="EMBL" id="MBW99434.1"/>
    </source>
</evidence>
<dbReference type="EMBL" id="GGEC01018951">
    <property type="protein sequence ID" value="MBW99434.1"/>
    <property type="molecule type" value="Transcribed_RNA"/>
</dbReference>
<name>A0A2P2K149_RHIMU</name>
<dbReference type="AlphaFoldDB" id="A0A2P2K149"/>
<sequence>MPTGNLFSMNVKKSSSLSKNEKQFIGKRMPVDSHIINISILNSMAKFEYGFCDAIHFHILCTCDYENFILVHFS</sequence>
<accession>A0A2P2K149</accession>
<protein>
    <submittedName>
        <fullName evidence="1">Organic anion transporter</fullName>
    </submittedName>
</protein>